<dbReference type="EMBL" id="MLJW01000064">
    <property type="protein sequence ID" value="OIR03675.1"/>
    <property type="molecule type" value="Genomic_DNA"/>
</dbReference>
<protein>
    <submittedName>
        <fullName evidence="2">Pyridoxamine 5'-phosphate oxidase</fullName>
    </submittedName>
</protein>
<reference evidence="2" key="1">
    <citation type="submission" date="2016-10" db="EMBL/GenBank/DDBJ databases">
        <title>Sequence of Gallionella enrichment culture.</title>
        <authorList>
            <person name="Poehlein A."/>
            <person name="Muehling M."/>
            <person name="Daniel R."/>
        </authorList>
    </citation>
    <scope>NUCLEOTIDE SEQUENCE</scope>
</reference>
<dbReference type="InterPro" id="IPR012349">
    <property type="entry name" value="Split_barrel_FMN-bd"/>
</dbReference>
<dbReference type="Pfam" id="PF01243">
    <property type="entry name" value="PNPOx_N"/>
    <property type="match status" value="1"/>
</dbReference>
<comment type="caution">
    <text evidence="2">The sequence shown here is derived from an EMBL/GenBank/DDBJ whole genome shotgun (WGS) entry which is preliminary data.</text>
</comment>
<dbReference type="PANTHER" id="PTHR42815:SF2">
    <property type="entry name" value="FAD-BINDING, PUTATIVE (AFU_ORTHOLOGUE AFUA_6G07600)-RELATED"/>
    <property type="match status" value="1"/>
</dbReference>
<organism evidence="2">
    <name type="scientific">mine drainage metagenome</name>
    <dbReference type="NCBI Taxonomy" id="410659"/>
    <lineage>
        <taxon>unclassified sequences</taxon>
        <taxon>metagenomes</taxon>
        <taxon>ecological metagenomes</taxon>
    </lineage>
</organism>
<proteinExistence type="predicted"/>
<dbReference type="SUPFAM" id="SSF50475">
    <property type="entry name" value="FMN-binding split barrel"/>
    <property type="match status" value="1"/>
</dbReference>
<dbReference type="PANTHER" id="PTHR42815">
    <property type="entry name" value="FAD-BINDING, PUTATIVE (AFU_ORTHOLOGUE AFUA_6G07600)-RELATED"/>
    <property type="match status" value="1"/>
</dbReference>
<name>A0A1J5S6X5_9ZZZZ</name>
<feature type="domain" description="Pyridoxamine 5'-phosphate oxidase N-terminal" evidence="1">
    <location>
        <begin position="62"/>
        <end position="151"/>
    </location>
</feature>
<dbReference type="InterPro" id="IPR011576">
    <property type="entry name" value="Pyridox_Oxase_N"/>
</dbReference>
<gene>
    <name evidence="2" type="ORF">GALL_142970</name>
</gene>
<dbReference type="Gene3D" id="2.30.110.10">
    <property type="entry name" value="Electron Transport, Fmn-binding Protein, Chain A"/>
    <property type="match status" value="1"/>
</dbReference>
<evidence type="ECO:0000259" key="1">
    <source>
        <dbReference type="Pfam" id="PF01243"/>
    </source>
</evidence>
<accession>A0A1J5S6X5</accession>
<dbReference type="AlphaFoldDB" id="A0A1J5S6X5"/>
<sequence>MPRHEPGPSAASLSNPFHASLAMRHVYLRTLQTPSVARAQQEAYGRARVIPPEDGAPQPMGAEEAAFIAARDSFYVASVGETGWPYVQHRGGPKGFLRLTGLSTLVFPDYAGNRQLISAGNVASAGRVSLFLMDYPARERLKVLGTCRVMPVVEAPAFDLLPGEPKPERVFVVEVLGYDWNCPKYITPRYTAEEVEEAMRPLQERIAELEAKLAEKGP</sequence>
<evidence type="ECO:0000313" key="2">
    <source>
        <dbReference type="EMBL" id="OIR03675.1"/>
    </source>
</evidence>